<dbReference type="KEGG" id="rom:EI983_01465"/>
<feature type="transmembrane region" description="Helical" evidence="1">
    <location>
        <begin position="46"/>
        <end position="79"/>
    </location>
</feature>
<feature type="transmembrane region" description="Helical" evidence="1">
    <location>
        <begin position="85"/>
        <end position="102"/>
    </location>
</feature>
<proteinExistence type="predicted"/>
<dbReference type="Pfam" id="PF13687">
    <property type="entry name" value="DUF4153"/>
    <property type="match status" value="1"/>
</dbReference>
<keyword evidence="1" id="KW-0472">Membrane</keyword>
<keyword evidence="1" id="KW-0812">Transmembrane</keyword>
<name>A0A6I6IL45_9RHOB</name>
<evidence type="ECO:0000313" key="2">
    <source>
        <dbReference type="EMBL" id="QGX97012.1"/>
    </source>
</evidence>
<dbReference type="EMBL" id="CP034348">
    <property type="protein sequence ID" value="QGX97012.1"/>
    <property type="molecule type" value="Genomic_DNA"/>
</dbReference>
<keyword evidence="1" id="KW-1133">Transmembrane helix</keyword>
<evidence type="ECO:0000313" key="3">
    <source>
        <dbReference type="Proteomes" id="UP000428330"/>
    </source>
</evidence>
<feature type="transmembrane region" description="Helical" evidence="1">
    <location>
        <begin position="175"/>
        <end position="194"/>
    </location>
</feature>
<evidence type="ECO:0000256" key="1">
    <source>
        <dbReference type="SAM" id="Phobius"/>
    </source>
</evidence>
<organism evidence="2 3">
    <name type="scientific">Roseovarius faecimaris</name>
    <dbReference type="NCBI Taxonomy" id="2494550"/>
    <lineage>
        <taxon>Bacteria</taxon>
        <taxon>Pseudomonadati</taxon>
        <taxon>Pseudomonadota</taxon>
        <taxon>Alphaproteobacteria</taxon>
        <taxon>Rhodobacterales</taxon>
        <taxon>Roseobacteraceae</taxon>
        <taxon>Roseovarius</taxon>
    </lineage>
</organism>
<feature type="transmembrane region" description="Helical" evidence="1">
    <location>
        <begin position="218"/>
        <end position="237"/>
    </location>
</feature>
<accession>A0A6I6IL45</accession>
<protein>
    <recommendedName>
        <fullName evidence="4">DUF4173 domain-containing protein</fullName>
    </recommendedName>
</protein>
<sequence length="277" mass="29657">MKTFLVRGVPISIQQDGWWMDGPVKRPPAPPGKDAPGNRARMERPLLLLALVALADALLWGVAPGLSLFVFGAVVLLAALVMAEGRGWGGVILGVVLGLPVLEQAQVLSVLFWLAGLLTGGAWIAMGGWQGLRMAVLGALRLAAYGPFSALADTARALTRTMPSGGTLPNRLDKLVLGWALPLGAGVVFMSLLIEANPIARHWLDHARELRLPDAGRVGFWVGAALCLAPFLRLPALRQRLTPAARREVYGPRRLPGIFNPDAVRRSLILFNALFAV</sequence>
<dbReference type="OrthoDB" id="7280060at2"/>
<dbReference type="InterPro" id="IPR025291">
    <property type="entry name" value="DUF4153"/>
</dbReference>
<dbReference type="AlphaFoldDB" id="A0A6I6IL45"/>
<evidence type="ECO:0008006" key="4">
    <source>
        <dbReference type="Google" id="ProtNLM"/>
    </source>
</evidence>
<keyword evidence="3" id="KW-1185">Reference proteome</keyword>
<gene>
    <name evidence="2" type="ORF">EI983_01465</name>
</gene>
<reference evidence="3" key="1">
    <citation type="submission" date="2018-12" db="EMBL/GenBank/DDBJ databases">
        <title>Complete genome sequence of Roseovarius sp. MME-070.</title>
        <authorList>
            <person name="Nam Y.-D."/>
            <person name="Kang J."/>
            <person name="Chung W.-H."/>
            <person name="Park Y.S."/>
        </authorList>
    </citation>
    <scope>NUCLEOTIDE SEQUENCE [LARGE SCALE GENOMIC DNA]</scope>
    <source>
        <strain evidence="3">MME-070</strain>
    </source>
</reference>
<dbReference type="Proteomes" id="UP000428330">
    <property type="component" value="Chromosome"/>
</dbReference>
<feature type="transmembrane region" description="Helical" evidence="1">
    <location>
        <begin position="107"/>
        <end position="126"/>
    </location>
</feature>